<dbReference type="Gene3D" id="3.40.190.10">
    <property type="entry name" value="Periplasmic binding protein-like II"/>
    <property type="match status" value="2"/>
</dbReference>
<protein>
    <submittedName>
        <fullName evidence="3">ABC-type nitrate/sulfonate/bicarbonate transport system, substrate-binding protein</fullName>
    </submittedName>
</protein>
<sequence length="337" mass="36731">MAFLLSRRSLLMAAAASALPLTAQRAVSKDAKLVQIAWDWLPSSQYAGFFKAAQDGLFEKKNLKVEFTPGGPNSPSPLILLAAGKADVAAGTWLSTLDAIAKGNDFVVIGAEFPQSPGGILSLPAKPIRKASDINGKTMMIQDPSLSVIFDGMIAFAGEKPDYKVIPTGFSADPLFQGDGDGYLCFVNNQPLELENMGMQPEKDFVLATFHELGYDIPETLMVVTRASLEKERSTLVDYLEALLQGWKEHEQDPEKTLSYLVKTYGQDYGLQLDLEKKKDALQAKLTYPPGGGGRFQIADSQIDRMYDLAKLTGRGAPAREAVIDMSLLTEAMARMR</sequence>
<dbReference type="SUPFAM" id="SSF53850">
    <property type="entry name" value="Periplasmic binding protein-like II"/>
    <property type="match status" value="1"/>
</dbReference>
<dbReference type="PANTHER" id="PTHR31528:SF3">
    <property type="entry name" value="THIAMINE BIOSYNTHESIS PROTEIN HI_0357-RELATED"/>
    <property type="match status" value="1"/>
</dbReference>
<dbReference type="InterPro" id="IPR015168">
    <property type="entry name" value="SsuA/THI5"/>
</dbReference>
<feature type="chain" id="PRO_5030935894" evidence="1">
    <location>
        <begin position="26"/>
        <end position="337"/>
    </location>
</feature>
<organism evidence="3 4">
    <name type="scientific">Agrobacterium fabrum</name>
    <dbReference type="NCBI Taxonomy" id="1176649"/>
    <lineage>
        <taxon>Bacteria</taxon>
        <taxon>Pseudomonadati</taxon>
        <taxon>Pseudomonadota</taxon>
        <taxon>Alphaproteobacteria</taxon>
        <taxon>Hyphomicrobiales</taxon>
        <taxon>Rhizobiaceae</taxon>
        <taxon>Rhizobium/Agrobacterium group</taxon>
        <taxon>Agrobacterium</taxon>
        <taxon>Agrobacterium tumefaciens complex</taxon>
    </lineage>
</organism>
<feature type="signal peptide" evidence="1">
    <location>
        <begin position="1"/>
        <end position="25"/>
    </location>
</feature>
<dbReference type="EMBL" id="FNEW01000007">
    <property type="protein sequence ID" value="SDK32902.1"/>
    <property type="molecule type" value="Genomic_DNA"/>
</dbReference>
<evidence type="ECO:0000313" key="4">
    <source>
        <dbReference type="Proteomes" id="UP000198917"/>
    </source>
</evidence>
<dbReference type="Pfam" id="PF09084">
    <property type="entry name" value="NMT1"/>
    <property type="match status" value="1"/>
</dbReference>
<accession>A0A7Z7BRR5</accession>
<dbReference type="RefSeq" id="WP_092734516.1">
    <property type="nucleotide sequence ID" value="NZ_FNEW01000007.1"/>
</dbReference>
<proteinExistence type="predicted"/>
<dbReference type="PANTHER" id="PTHR31528">
    <property type="entry name" value="4-AMINO-5-HYDROXYMETHYL-2-METHYLPYRIMIDINE PHOSPHATE SYNTHASE THI11-RELATED"/>
    <property type="match status" value="1"/>
</dbReference>
<name>A0A7Z7BRR5_9HYPH</name>
<dbReference type="AlphaFoldDB" id="A0A7Z7BRR5"/>
<dbReference type="Proteomes" id="UP000198917">
    <property type="component" value="Unassembled WGS sequence"/>
</dbReference>
<feature type="domain" description="SsuA/THI5-like" evidence="2">
    <location>
        <begin position="44"/>
        <end position="256"/>
    </location>
</feature>
<evidence type="ECO:0000259" key="2">
    <source>
        <dbReference type="Pfam" id="PF09084"/>
    </source>
</evidence>
<keyword evidence="1" id="KW-0732">Signal</keyword>
<evidence type="ECO:0000313" key="3">
    <source>
        <dbReference type="EMBL" id="SDK32902.1"/>
    </source>
</evidence>
<dbReference type="InterPro" id="IPR027939">
    <property type="entry name" value="NMT1/THI5"/>
</dbReference>
<dbReference type="GO" id="GO:0009228">
    <property type="term" value="P:thiamine biosynthetic process"/>
    <property type="evidence" value="ECO:0007669"/>
    <property type="project" value="InterPro"/>
</dbReference>
<comment type="caution">
    <text evidence="3">The sequence shown here is derived from an EMBL/GenBank/DDBJ whole genome shotgun (WGS) entry which is preliminary data.</text>
</comment>
<gene>
    <name evidence="3" type="ORF">SAMN05428983_4594</name>
</gene>
<evidence type="ECO:0000256" key="1">
    <source>
        <dbReference type="SAM" id="SignalP"/>
    </source>
</evidence>
<reference evidence="3 4" key="1">
    <citation type="submission" date="2016-10" db="EMBL/GenBank/DDBJ databases">
        <authorList>
            <person name="Varghese N."/>
            <person name="Submissions S."/>
        </authorList>
    </citation>
    <scope>NUCLEOTIDE SEQUENCE [LARGE SCALE GENOMIC DNA]</scope>
    <source>
        <strain evidence="3 4">PDC82</strain>
    </source>
</reference>